<gene>
    <name evidence="7" type="ORF">GCM10023091_41560</name>
</gene>
<evidence type="ECO:0000259" key="5">
    <source>
        <dbReference type="Pfam" id="PF04542"/>
    </source>
</evidence>
<evidence type="ECO:0000256" key="4">
    <source>
        <dbReference type="ARBA" id="ARBA00023163"/>
    </source>
</evidence>
<evidence type="ECO:0000313" key="7">
    <source>
        <dbReference type="EMBL" id="GAA4447151.1"/>
    </source>
</evidence>
<comment type="caution">
    <text evidence="7">The sequence shown here is derived from an EMBL/GenBank/DDBJ whole genome shotgun (WGS) entry which is preliminary data.</text>
</comment>
<dbReference type="PANTHER" id="PTHR43133:SF46">
    <property type="entry name" value="RNA POLYMERASE SIGMA-70 FACTOR ECF SUBFAMILY"/>
    <property type="match status" value="1"/>
</dbReference>
<dbReference type="InterPro" id="IPR036388">
    <property type="entry name" value="WH-like_DNA-bd_sf"/>
</dbReference>
<dbReference type="Pfam" id="PF04542">
    <property type="entry name" value="Sigma70_r2"/>
    <property type="match status" value="1"/>
</dbReference>
<keyword evidence="8" id="KW-1185">Reference proteome</keyword>
<keyword evidence="3" id="KW-0731">Sigma factor</keyword>
<dbReference type="RefSeq" id="WP_345032806.1">
    <property type="nucleotide sequence ID" value="NZ_BAABEY010000036.1"/>
</dbReference>
<name>A0ABP8MCF8_9BACT</name>
<protein>
    <submittedName>
        <fullName evidence="7">Sigma-70 family RNA polymerase sigma factor</fullName>
    </submittedName>
</protein>
<organism evidence="7 8">
    <name type="scientific">Ravibacter arvi</name>
    <dbReference type="NCBI Taxonomy" id="2051041"/>
    <lineage>
        <taxon>Bacteria</taxon>
        <taxon>Pseudomonadati</taxon>
        <taxon>Bacteroidota</taxon>
        <taxon>Cytophagia</taxon>
        <taxon>Cytophagales</taxon>
        <taxon>Spirosomataceae</taxon>
        <taxon>Ravibacter</taxon>
    </lineage>
</organism>
<keyword evidence="2" id="KW-0805">Transcription regulation</keyword>
<reference evidence="8" key="1">
    <citation type="journal article" date="2019" name="Int. J. Syst. Evol. Microbiol.">
        <title>The Global Catalogue of Microorganisms (GCM) 10K type strain sequencing project: providing services to taxonomists for standard genome sequencing and annotation.</title>
        <authorList>
            <consortium name="The Broad Institute Genomics Platform"/>
            <consortium name="The Broad Institute Genome Sequencing Center for Infectious Disease"/>
            <person name="Wu L."/>
            <person name="Ma J."/>
        </authorList>
    </citation>
    <scope>NUCLEOTIDE SEQUENCE [LARGE SCALE GENOMIC DNA]</scope>
    <source>
        <strain evidence="8">JCM 31920</strain>
    </source>
</reference>
<keyword evidence="4" id="KW-0804">Transcription</keyword>
<dbReference type="Gene3D" id="1.10.1740.10">
    <property type="match status" value="1"/>
</dbReference>
<dbReference type="InterPro" id="IPR013324">
    <property type="entry name" value="RNA_pol_sigma_r3/r4-like"/>
</dbReference>
<dbReference type="InterPro" id="IPR013249">
    <property type="entry name" value="RNA_pol_sigma70_r4_t2"/>
</dbReference>
<dbReference type="Pfam" id="PF08281">
    <property type="entry name" value="Sigma70_r4_2"/>
    <property type="match status" value="1"/>
</dbReference>
<dbReference type="SUPFAM" id="SSF88946">
    <property type="entry name" value="Sigma2 domain of RNA polymerase sigma factors"/>
    <property type="match status" value="1"/>
</dbReference>
<dbReference type="InterPro" id="IPR007627">
    <property type="entry name" value="RNA_pol_sigma70_r2"/>
</dbReference>
<sequence>MSFFKPKTYKTRSELVRGCLNGERRAQVALYDRSKAKLLGICLRYAHTVAEAEDIFQEAILKIFNRISDLEKPELLDPWMRSVVIRTAINYYNRTTRQELRNTGLDEASYELENDDYLRIIDQTNVEALLEIINALPQKYRLIINLYLIDGYQHAEIAKMLSMSENTSRSQYMRARNLLMLKLQESGITANEH</sequence>
<dbReference type="EMBL" id="BAABEY010000036">
    <property type="protein sequence ID" value="GAA4447151.1"/>
    <property type="molecule type" value="Genomic_DNA"/>
</dbReference>
<dbReference type="InterPro" id="IPR013325">
    <property type="entry name" value="RNA_pol_sigma_r2"/>
</dbReference>
<dbReference type="InterPro" id="IPR014284">
    <property type="entry name" value="RNA_pol_sigma-70_dom"/>
</dbReference>
<evidence type="ECO:0000313" key="8">
    <source>
        <dbReference type="Proteomes" id="UP001501508"/>
    </source>
</evidence>
<dbReference type="SUPFAM" id="SSF88659">
    <property type="entry name" value="Sigma3 and sigma4 domains of RNA polymerase sigma factors"/>
    <property type="match status" value="1"/>
</dbReference>
<proteinExistence type="inferred from homology"/>
<feature type="domain" description="RNA polymerase sigma-70 region 2" evidence="5">
    <location>
        <begin position="30"/>
        <end position="97"/>
    </location>
</feature>
<accession>A0ABP8MCF8</accession>
<comment type="similarity">
    <text evidence="1">Belongs to the sigma-70 factor family. ECF subfamily.</text>
</comment>
<evidence type="ECO:0000256" key="3">
    <source>
        <dbReference type="ARBA" id="ARBA00023082"/>
    </source>
</evidence>
<dbReference type="PANTHER" id="PTHR43133">
    <property type="entry name" value="RNA POLYMERASE ECF-TYPE SIGMA FACTO"/>
    <property type="match status" value="1"/>
</dbReference>
<feature type="domain" description="RNA polymerase sigma factor 70 region 4 type 2" evidence="6">
    <location>
        <begin position="127"/>
        <end position="177"/>
    </location>
</feature>
<dbReference type="Gene3D" id="1.10.10.10">
    <property type="entry name" value="Winged helix-like DNA-binding domain superfamily/Winged helix DNA-binding domain"/>
    <property type="match status" value="1"/>
</dbReference>
<dbReference type="InterPro" id="IPR039425">
    <property type="entry name" value="RNA_pol_sigma-70-like"/>
</dbReference>
<dbReference type="NCBIfam" id="TIGR02937">
    <property type="entry name" value="sigma70-ECF"/>
    <property type="match status" value="1"/>
</dbReference>
<evidence type="ECO:0000259" key="6">
    <source>
        <dbReference type="Pfam" id="PF08281"/>
    </source>
</evidence>
<evidence type="ECO:0000256" key="2">
    <source>
        <dbReference type="ARBA" id="ARBA00023015"/>
    </source>
</evidence>
<evidence type="ECO:0000256" key="1">
    <source>
        <dbReference type="ARBA" id="ARBA00010641"/>
    </source>
</evidence>
<dbReference type="Proteomes" id="UP001501508">
    <property type="component" value="Unassembled WGS sequence"/>
</dbReference>